<name>A0ABU6X346_9FABA</name>
<evidence type="ECO:0000256" key="1">
    <source>
        <dbReference type="SAM" id="MobiDB-lite"/>
    </source>
</evidence>
<proteinExistence type="predicted"/>
<sequence length="124" mass="13591">MSRSWSVYFEGKAPRLGILDVGTIISEQPQTLSKNFQVSSDVQGTTMECKCCIRMRKIRLRSGKEVIVQDRNMAEERASNSSTSTDDSTATDKTYPSPSRAKTTPLNASASGWIPTQTGANWGP</sequence>
<protein>
    <submittedName>
        <fullName evidence="2">Uncharacterized protein</fullName>
    </submittedName>
</protein>
<comment type="caution">
    <text evidence="2">The sequence shown here is derived from an EMBL/GenBank/DDBJ whole genome shotgun (WGS) entry which is preliminary data.</text>
</comment>
<accession>A0ABU6X346</accession>
<organism evidence="2 3">
    <name type="scientific">Stylosanthes scabra</name>
    <dbReference type="NCBI Taxonomy" id="79078"/>
    <lineage>
        <taxon>Eukaryota</taxon>
        <taxon>Viridiplantae</taxon>
        <taxon>Streptophyta</taxon>
        <taxon>Embryophyta</taxon>
        <taxon>Tracheophyta</taxon>
        <taxon>Spermatophyta</taxon>
        <taxon>Magnoliopsida</taxon>
        <taxon>eudicotyledons</taxon>
        <taxon>Gunneridae</taxon>
        <taxon>Pentapetalae</taxon>
        <taxon>rosids</taxon>
        <taxon>fabids</taxon>
        <taxon>Fabales</taxon>
        <taxon>Fabaceae</taxon>
        <taxon>Papilionoideae</taxon>
        <taxon>50 kb inversion clade</taxon>
        <taxon>dalbergioids sensu lato</taxon>
        <taxon>Dalbergieae</taxon>
        <taxon>Pterocarpus clade</taxon>
        <taxon>Stylosanthes</taxon>
    </lineage>
</organism>
<evidence type="ECO:0000313" key="3">
    <source>
        <dbReference type="Proteomes" id="UP001341840"/>
    </source>
</evidence>
<dbReference type="Proteomes" id="UP001341840">
    <property type="component" value="Unassembled WGS sequence"/>
</dbReference>
<dbReference type="EMBL" id="JASCZI010211470">
    <property type="protein sequence ID" value="MED6192377.1"/>
    <property type="molecule type" value="Genomic_DNA"/>
</dbReference>
<feature type="compositionally biased region" description="Basic and acidic residues" evidence="1">
    <location>
        <begin position="69"/>
        <end position="78"/>
    </location>
</feature>
<reference evidence="2 3" key="1">
    <citation type="journal article" date="2023" name="Plants (Basel)">
        <title>Bridging the Gap: Combining Genomics and Transcriptomics Approaches to Understand Stylosanthes scabra, an Orphan Legume from the Brazilian Caatinga.</title>
        <authorList>
            <person name="Ferreira-Neto J.R.C."/>
            <person name="da Silva M.D."/>
            <person name="Binneck E."/>
            <person name="de Melo N.F."/>
            <person name="da Silva R.H."/>
            <person name="de Melo A.L.T.M."/>
            <person name="Pandolfi V."/>
            <person name="Bustamante F.O."/>
            <person name="Brasileiro-Vidal A.C."/>
            <person name="Benko-Iseppon A.M."/>
        </authorList>
    </citation>
    <scope>NUCLEOTIDE SEQUENCE [LARGE SCALE GENOMIC DNA]</scope>
    <source>
        <tissue evidence="2">Leaves</tissue>
    </source>
</reference>
<feature type="compositionally biased region" description="Low complexity" evidence="1">
    <location>
        <begin position="79"/>
        <end position="94"/>
    </location>
</feature>
<keyword evidence="3" id="KW-1185">Reference proteome</keyword>
<feature type="region of interest" description="Disordered" evidence="1">
    <location>
        <begin position="69"/>
        <end position="124"/>
    </location>
</feature>
<gene>
    <name evidence="2" type="ORF">PIB30_009455</name>
</gene>
<evidence type="ECO:0000313" key="2">
    <source>
        <dbReference type="EMBL" id="MED6192377.1"/>
    </source>
</evidence>
<feature type="compositionally biased region" description="Polar residues" evidence="1">
    <location>
        <begin position="96"/>
        <end position="124"/>
    </location>
</feature>